<organism evidence="2">
    <name type="scientific">Downy mildew lesion associated ormycovirus 4</name>
    <dbReference type="NCBI Taxonomy" id="3162772"/>
    <lineage>
        <taxon>Viruses</taxon>
        <taxon>Riboviria</taxon>
        <taxon>Orthornavirae</taxon>
        <taxon>Orpoviricetes</taxon>
        <taxon>Formycovirales</taxon>
        <taxon>Gammaormycoviridae</taxon>
        <taxon>Tormycovirus</taxon>
        <taxon>Tormycovirus unplasmoparae</taxon>
    </lineage>
</organism>
<protein>
    <submittedName>
        <fullName evidence="2">Uncharacterized protein</fullName>
    </submittedName>
</protein>
<reference evidence="2" key="1">
    <citation type="journal article" date="2022" name="Virus Evol.">
        <title>Three new clades of putative viral RNA-dependent RNA polymerases with rare or unique catalytic triads discovered in libraries of ORFans from powdery mildews and the yeast of oenological interest Starmerella bacillaris.</title>
        <authorList>
            <person name="Forgia M."/>
            <person name="Chiapello M."/>
            <person name="Daghino S."/>
            <person name="Pacifico D."/>
            <person name="Crucitti D."/>
            <person name="Oliva D."/>
            <person name="Ayllon M."/>
            <person name="Turina M."/>
            <person name="Turina M."/>
        </authorList>
    </citation>
    <scope>NUCLEOTIDE SEQUENCE</scope>
    <source>
        <strain evidence="2">DMGA</strain>
    </source>
</reference>
<feature type="compositionally biased region" description="Basic and acidic residues" evidence="1">
    <location>
        <begin position="510"/>
        <end position="524"/>
    </location>
</feature>
<sequence>MESTTMNAAIRPSYLEDCMFDQLLSIETEQFNSTVDTELFVSTKLKEWFTFDNNVIFDTLKHRLTVKISMYKSSNEVPEGTKLGKLVHVLKRSNIEETLLVIYVKQGDIGKLSIRVPNVDQEDENSLKILSSILELACLLHGVSSTNLTLYVDEKLDKSPLTISGSLEKAVEKLKATAKNPYGHWDGPDVVFGRESDFKCTPPGLLAAMRLLATKDTLLRKITYKDGLKKPLTGFKLQEMFNTIFGLKNEKSNSFVIRLIKAILASMVKPYNKGFPGGFIHSNRARNGVKSDMAVLTLMGWVPKIPSQNRLEDILFNTVDNELDKDGKVKNRTLVNLSKKNRNMSFQEFRSAVSFSLRKINAINFNEKDLQKDPLDFISEGVIKNFQDNKVITSVNLMQQSYALKVSINNPKSKTSLVHYENSRNHFLASTKHVKLIDNRQVEYDKFSELPDNLQSYFRKRFRYPVKRREPDDPMEDIINVTPTTQVVLEGSAGAANKKRKISKGQAATLRKESSRPVTRSQDK</sequence>
<name>A0AAT9QEL1_9VIRU</name>
<feature type="region of interest" description="Disordered" evidence="1">
    <location>
        <begin position="490"/>
        <end position="524"/>
    </location>
</feature>
<reference evidence="2" key="2">
    <citation type="submission" date="2022-01" db="EMBL/GenBank/DDBJ databases">
        <authorList>
            <person name="Forgia M."/>
            <person name="Chiapello M."/>
            <person name="Daghino S."/>
            <person name="Pacifico D."/>
            <person name="Crucitti D."/>
            <person name="Oliva D."/>
            <person name="Turina M."/>
        </authorList>
    </citation>
    <scope>NUCLEOTIDE SEQUENCE</scope>
    <source>
        <strain evidence="2">DMGA</strain>
    </source>
</reference>
<gene>
    <name evidence="2" type="primary">ORF2</name>
</gene>
<dbReference type="EMBL" id="OM272936">
    <property type="protein sequence ID" value="USW07214.1"/>
    <property type="molecule type" value="Genomic_RNA"/>
</dbReference>
<evidence type="ECO:0000313" key="2">
    <source>
        <dbReference type="EMBL" id="USW07214.1"/>
    </source>
</evidence>
<accession>A0AAT9QEL1</accession>
<evidence type="ECO:0000256" key="1">
    <source>
        <dbReference type="SAM" id="MobiDB-lite"/>
    </source>
</evidence>
<proteinExistence type="predicted"/>